<evidence type="ECO:0000256" key="2">
    <source>
        <dbReference type="ARBA" id="ARBA00004829"/>
    </source>
</evidence>
<organism evidence="9 10">
    <name type="scientific">Micrococcus flavus</name>
    <dbReference type="NCBI Taxonomy" id="384602"/>
    <lineage>
        <taxon>Bacteria</taxon>
        <taxon>Bacillati</taxon>
        <taxon>Actinomycetota</taxon>
        <taxon>Actinomycetes</taxon>
        <taxon>Micrococcales</taxon>
        <taxon>Micrococcaceae</taxon>
        <taxon>Micrococcus</taxon>
    </lineage>
</organism>
<keyword evidence="3" id="KW-0812">Transmembrane</keyword>
<name>A0A4Y8X1B0_9MICC</name>
<gene>
    <name evidence="9" type="ORF">BJ976_000099</name>
</gene>
<evidence type="ECO:0000256" key="7">
    <source>
        <dbReference type="ARBA" id="ARBA00023235"/>
    </source>
</evidence>
<dbReference type="GO" id="GO:0016872">
    <property type="term" value="F:intramolecular lyase activity"/>
    <property type="evidence" value="ECO:0007669"/>
    <property type="project" value="InterPro"/>
</dbReference>
<evidence type="ECO:0000259" key="8">
    <source>
        <dbReference type="Pfam" id="PF18916"/>
    </source>
</evidence>
<dbReference type="AlphaFoldDB" id="A0A4Y8X1B0"/>
<dbReference type="EMBL" id="JACHMC010000001">
    <property type="protein sequence ID" value="MBB4881748.1"/>
    <property type="molecule type" value="Genomic_DNA"/>
</dbReference>
<keyword evidence="6" id="KW-0472">Membrane</keyword>
<proteinExistence type="predicted"/>
<dbReference type="NCBIfam" id="TIGR03462">
    <property type="entry name" value="CarR_dom_SF"/>
    <property type="match status" value="1"/>
</dbReference>
<evidence type="ECO:0000256" key="5">
    <source>
        <dbReference type="ARBA" id="ARBA00022989"/>
    </source>
</evidence>
<accession>A0A4Y8X1B0</accession>
<protein>
    <submittedName>
        <fullName evidence="9">Lycopene cyclase domain-containing protein</fullName>
    </submittedName>
</protein>
<sequence length="118" mass="12417">MTYLLISLPFLAVAGLVLAVAGHRGRLTRRVRLGAAAALVLLVLLTGVFDSVIIGLGIVDYTGANIAGARIGLAPVEDFLYPIAGLALLTGLWTLVRDPRAHEEKTGRGTPEELEDTA</sequence>
<dbReference type="OrthoDB" id="4411839at2"/>
<keyword evidence="10" id="KW-1185">Reference proteome</keyword>
<dbReference type="GO" id="GO:0045436">
    <property type="term" value="F:lycopene beta cyclase activity"/>
    <property type="evidence" value="ECO:0007669"/>
    <property type="project" value="UniProtKB-ARBA"/>
</dbReference>
<comment type="caution">
    <text evidence="9">The sequence shown here is derived from an EMBL/GenBank/DDBJ whole genome shotgun (WGS) entry which is preliminary data.</text>
</comment>
<dbReference type="GO" id="GO:0016020">
    <property type="term" value="C:membrane"/>
    <property type="evidence" value="ECO:0007669"/>
    <property type="project" value="UniProtKB-SubCell"/>
</dbReference>
<evidence type="ECO:0000256" key="1">
    <source>
        <dbReference type="ARBA" id="ARBA00004141"/>
    </source>
</evidence>
<evidence type="ECO:0000313" key="10">
    <source>
        <dbReference type="Proteomes" id="UP000560081"/>
    </source>
</evidence>
<keyword evidence="5" id="KW-1133">Transmembrane helix</keyword>
<dbReference type="Pfam" id="PF18916">
    <property type="entry name" value="Lycopene_cyc"/>
    <property type="match status" value="1"/>
</dbReference>
<dbReference type="RefSeq" id="WP_135030416.1">
    <property type="nucleotide sequence ID" value="NZ_BMLA01000010.1"/>
</dbReference>
<evidence type="ECO:0000313" key="9">
    <source>
        <dbReference type="EMBL" id="MBB4881748.1"/>
    </source>
</evidence>
<comment type="subcellular location">
    <subcellularLocation>
        <location evidence="1">Membrane</location>
        <topology evidence="1">Multi-pass membrane protein</topology>
    </subcellularLocation>
</comment>
<comment type="pathway">
    <text evidence="2">Carotenoid biosynthesis.</text>
</comment>
<reference evidence="9 10" key="1">
    <citation type="submission" date="2020-08" db="EMBL/GenBank/DDBJ databases">
        <title>Sequencing the genomes of 1000 actinobacteria strains.</title>
        <authorList>
            <person name="Klenk H.-P."/>
        </authorList>
    </citation>
    <scope>NUCLEOTIDE SEQUENCE [LARGE SCALE GENOMIC DNA]</scope>
    <source>
        <strain evidence="9 10">DSM 19079</strain>
    </source>
</reference>
<dbReference type="GO" id="GO:0016117">
    <property type="term" value="P:carotenoid biosynthetic process"/>
    <property type="evidence" value="ECO:0007669"/>
    <property type="project" value="UniProtKB-KW"/>
</dbReference>
<evidence type="ECO:0000256" key="4">
    <source>
        <dbReference type="ARBA" id="ARBA00022746"/>
    </source>
</evidence>
<dbReference type="Proteomes" id="UP000560081">
    <property type="component" value="Unassembled WGS sequence"/>
</dbReference>
<keyword evidence="4" id="KW-0125">Carotenoid biosynthesis</keyword>
<evidence type="ECO:0000256" key="3">
    <source>
        <dbReference type="ARBA" id="ARBA00022692"/>
    </source>
</evidence>
<keyword evidence="7" id="KW-0413">Isomerase</keyword>
<feature type="domain" description="Lycopene cyclase" evidence="8">
    <location>
        <begin position="3"/>
        <end position="88"/>
    </location>
</feature>
<evidence type="ECO:0000256" key="6">
    <source>
        <dbReference type="ARBA" id="ARBA00023136"/>
    </source>
</evidence>
<dbReference type="InterPro" id="IPR017825">
    <property type="entry name" value="Lycopene_cyclase_dom"/>
</dbReference>